<dbReference type="NCBIfam" id="TIGR02907">
    <property type="entry name" value="spore_VI_D"/>
    <property type="match status" value="1"/>
</dbReference>
<evidence type="ECO:0000259" key="2">
    <source>
        <dbReference type="PROSITE" id="PS51782"/>
    </source>
</evidence>
<dbReference type="Gene3D" id="3.10.350.10">
    <property type="entry name" value="LysM domain"/>
    <property type="match status" value="1"/>
</dbReference>
<evidence type="ECO:0000313" key="3">
    <source>
        <dbReference type="EMBL" id="MCM3715084.1"/>
    </source>
</evidence>
<dbReference type="InterPro" id="IPR048862">
    <property type="entry name" value="SPOCS_spoVID_N"/>
</dbReference>
<dbReference type="Proteomes" id="UP001139179">
    <property type="component" value="Unassembled WGS sequence"/>
</dbReference>
<dbReference type="RefSeq" id="WP_251223848.1">
    <property type="nucleotide sequence ID" value="NZ_JAMBOL010000012.1"/>
</dbReference>
<accession>A0A9X2INN4</accession>
<evidence type="ECO:0000313" key="4">
    <source>
        <dbReference type="Proteomes" id="UP001139179"/>
    </source>
</evidence>
<dbReference type="Pfam" id="PF01476">
    <property type="entry name" value="LysM"/>
    <property type="match status" value="1"/>
</dbReference>
<dbReference type="AlphaFoldDB" id="A0A9X2INN4"/>
<dbReference type="EMBL" id="JAMBOL010000012">
    <property type="protein sequence ID" value="MCM3715084.1"/>
    <property type="molecule type" value="Genomic_DNA"/>
</dbReference>
<gene>
    <name evidence="3" type="primary">spoVID</name>
    <name evidence="3" type="ORF">M3202_13430</name>
</gene>
<dbReference type="InterPro" id="IPR018392">
    <property type="entry name" value="LysM"/>
</dbReference>
<feature type="domain" description="LysM" evidence="2">
    <location>
        <begin position="369"/>
        <end position="412"/>
    </location>
</feature>
<dbReference type="PROSITE" id="PS51782">
    <property type="entry name" value="LYSM"/>
    <property type="match status" value="1"/>
</dbReference>
<feature type="compositionally biased region" description="Acidic residues" evidence="1">
    <location>
        <begin position="291"/>
        <end position="300"/>
    </location>
</feature>
<name>A0A9X2INN4_9BACI</name>
<keyword evidence="4" id="KW-1185">Reference proteome</keyword>
<organism evidence="3 4">
    <name type="scientific">Halalkalibacter oceani</name>
    <dbReference type="NCBI Taxonomy" id="1653776"/>
    <lineage>
        <taxon>Bacteria</taxon>
        <taxon>Bacillati</taxon>
        <taxon>Bacillota</taxon>
        <taxon>Bacilli</taxon>
        <taxon>Bacillales</taxon>
        <taxon>Bacillaceae</taxon>
        <taxon>Halalkalibacter</taxon>
    </lineage>
</organism>
<proteinExistence type="predicted"/>
<dbReference type="Pfam" id="PF20918">
    <property type="entry name" value="SPOCS_spoVID-N"/>
    <property type="match status" value="1"/>
</dbReference>
<feature type="compositionally biased region" description="Basic and acidic residues" evidence="1">
    <location>
        <begin position="267"/>
        <end position="281"/>
    </location>
</feature>
<protein>
    <submittedName>
        <fullName evidence="3">Stage VI sporulation protein D</fullName>
    </submittedName>
</protein>
<dbReference type="SMART" id="SM00257">
    <property type="entry name" value="LysM"/>
    <property type="match status" value="1"/>
</dbReference>
<reference evidence="3" key="1">
    <citation type="submission" date="2022-05" db="EMBL/GenBank/DDBJ databases">
        <title>Comparative Genomics of Spacecraft Associated Microbes.</title>
        <authorList>
            <person name="Tran M.T."/>
            <person name="Wright A."/>
            <person name="Seuylemezian A."/>
            <person name="Eisen J."/>
            <person name="Coil D."/>
        </authorList>
    </citation>
    <scope>NUCLEOTIDE SEQUENCE</scope>
    <source>
        <strain evidence="3">214.1.1</strain>
    </source>
</reference>
<feature type="region of interest" description="Disordered" evidence="1">
    <location>
        <begin position="169"/>
        <end position="349"/>
    </location>
</feature>
<dbReference type="SUPFAM" id="SSF54106">
    <property type="entry name" value="LysM domain"/>
    <property type="match status" value="1"/>
</dbReference>
<dbReference type="InterPro" id="IPR036779">
    <property type="entry name" value="LysM_dom_sf"/>
</dbReference>
<evidence type="ECO:0000256" key="1">
    <source>
        <dbReference type="SAM" id="MobiDB-lite"/>
    </source>
</evidence>
<comment type="caution">
    <text evidence="3">The sequence shown here is derived from an EMBL/GenBank/DDBJ whole genome shotgun (WGS) entry which is preliminary data.</text>
</comment>
<dbReference type="InterPro" id="IPR014256">
    <property type="entry name" value="Spore_VI_D"/>
</dbReference>
<feature type="compositionally biased region" description="Acidic residues" evidence="1">
    <location>
        <begin position="322"/>
        <end position="339"/>
    </location>
</feature>
<sequence length="418" mass="46930">MTQEHSSKLSFSIEESVWLNKGQEIEEILGMSLEPEIVIEERADHVYIRGGLRLVGEYEPAVKEEEINVECSLERQVSFRSAGEVVTNDNGKASIKHFFPIDVTIPVSRIHDLDDVYVQVESFDYDLPEKSCIQLTADISISGMTNLQDTQPQAEEPKPKVAERAIPTAFAFDAKRQPATPGSTVPEQRREQQTQPSAQKVRPVRPSVQENTLVTPSVPQPPQPVPSAAAPPKQAVEEQQEEAAAQLSRQESEKPEAEEPVALEVAAESREEEPALMRNEPEQAELAVVETGEEREEEEAAPTRTEPETKITLAAQKRVEEEPLAEEELSVEEEEEAPAESEPPTPREENALYLTKMMAKKEERFIKLKMCIIQENESLETIADRYDVSTNQLVRINRLQNEQVEEGQILYIPVSSES</sequence>